<dbReference type="GO" id="GO:0005886">
    <property type="term" value="C:plasma membrane"/>
    <property type="evidence" value="ECO:0007669"/>
    <property type="project" value="UniProtKB-SubCell"/>
</dbReference>
<feature type="transmembrane region" description="Helical" evidence="8">
    <location>
        <begin position="6"/>
        <end position="22"/>
    </location>
</feature>
<evidence type="ECO:0000256" key="6">
    <source>
        <dbReference type="ARBA" id="ARBA00023065"/>
    </source>
</evidence>
<proteinExistence type="predicted"/>
<evidence type="ECO:0000256" key="5">
    <source>
        <dbReference type="ARBA" id="ARBA00022989"/>
    </source>
</evidence>
<comment type="subcellular location">
    <subcellularLocation>
        <location evidence="1">Cell membrane</location>
        <topology evidence="1">Multi-pass membrane protein</topology>
    </subcellularLocation>
</comment>
<evidence type="ECO:0000256" key="1">
    <source>
        <dbReference type="ARBA" id="ARBA00004651"/>
    </source>
</evidence>
<dbReference type="PANTHER" id="PTHR32507">
    <property type="entry name" value="NA(+)/H(+) ANTIPORTER 1"/>
    <property type="match status" value="1"/>
</dbReference>
<dbReference type="AlphaFoldDB" id="A0A2W4XSS2"/>
<gene>
    <name evidence="10" type="ORF">DCF15_07030</name>
</gene>
<reference evidence="11" key="1">
    <citation type="submission" date="2018-04" db="EMBL/GenBank/DDBJ databases">
        <authorList>
            <person name="Cornet L."/>
        </authorList>
    </citation>
    <scope>NUCLEOTIDE SEQUENCE [LARGE SCALE GENOMIC DNA]</scope>
</reference>
<evidence type="ECO:0000259" key="9">
    <source>
        <dbReference type="Pfam" id="PF00999"/>
    </source>
</evidence>
<evidence type="ECO:0000256" key="3">
    <source>
        <dbReference type="ARBA" id="ARBA00022449"/>
    </source>
</evidence>
<feature type="transmembrane region" description="Helical" evidence="8">
    <location>
        <begin position="239"/>
        <end position="270"/>
    </location>
</feature>
<dbReference type="EMBL" id="QBMP01000050">
    <property type="protein sequence ID" value="PZO57479.1"/>
    <property type="molecule type" value="Genomic_DNA"/>
</dbReference>
<keyword evidence="2" id="KW-0813">Transport</keyword>
<dbReference type="InterPro" id="IPR006153">
    <property type="entry name" value="Cation/H_exchanger_TM"/>
</dbReference>
<keyword evidence="7 8" id="KW-0472">Membrane</keyword>
<dbReference type="GO" id="GO:1902600">
    <property type="term" value="P:proton transmembrane transport"/>
    <property type="evidence" value="ECO:0007669"/>
    <property type="project" value="InterPro"/>
</dbReference>
<feature type="transmembrane region" description="Helical" evidence="8">
    <location>
        <begin position="34"/>
        <end position="53"/>
    </location>
</feature>
<feature type="transmembrane region" description="Helical" evidence="8">
    <location>
        <begin position="96"/>
        <end position="119"/>
    </location>
</feature>
<feature type="transmembrane region" description="Helical" evidence="8">
    <location>
        <begin position="171"/>
        <end position="194"/>
    </location>
</feature>
<keyword evidence="6" id="KW-0406">Ion transport</keyword>
<protein>
    <recommendedName>
        <fullName evidence="9">Cation/H+ exchanger transmembrane domain-containing protein</fullName>
    </recommendedName>
</protein>
<evidence type="ECO:0000256" key="8">
    <source>
        <dbReference type="SAM" id="Phobius"/>
    </source>
</evidence>
<feature type="transmembrane region" description="Helical" evidence="8">
    <location>
        <begin position="65"/>
        <end position="84"/>
    </location>
</feature>
<evidence type="ECO:0000256" key="2">
    <source>
        <dbReference type="ARBA" id="ARBA00022448"/>
    </source>
</evidence>
<dbReference type="Proteomes" id="UP000249794">
    <property type="component" value="Unassembled WGS sequence"/>
</dbReference>
<dbReference type="PANTHER" id="PTHR32507:SF8">
    <property type="entry name" value="CNH1P"/>
    <property type="match status" value="1"/>
</dbReference>
<organism evidence="10 11">
    <name type="scientific">Phormidesmis priestleyi</name>
    <dbReference type="NCBI Taxonomy" id="268141"/>
    <lineage>
        <taxon>Bacteria</taxon>
        <taxon>Bacillati</taxon>
        <taxon>Cyanobacteriota</taxon>
        <taxon>Cyanophyceae</taxon>
        <taxon>Leptolyngbyales</taxon>
        <taxon>Leptolyngbyaceae</taxon>
        <taxon>Phormidesmis</taxon>
    </lineage>
</organism>
<feature type="transmembrane region" description="Helical" evidence="8">
    <location>
        <begin position="291"/>
        <end position="308"/>
    </location>
</feature>
<accession>A0A2W4XSS2</accession>
<sequence length="431" mass="46857">MDPKIIVYITFGLALLGLSWLPNLKGAKYINIPLLYFLLAAFLSSQSLGLPVIDPVNNKLHTVVTEYLTELIVIISLAGAGLAIDRAFRFRTWEIAWRLICIAMPLSIAGAALLGHWLFGLPIADAVLLGACLAPTDPVMAHSVQVGPPNQGGEDPARFGLTTEAGLNDGLAFPFVYLALGFASHNGEVGTWLAGWVAYDFIFRVAMGAAVGVAVGWLLGHYAFRISDESVSEETQEGLFVAAAIFLAYGLAEAFHGYGFLAVFAAAVSARQNFSKSNEYHRKPYQFATQLERILAGLLLLALGDFVVTSDLNLLTWRNFLFAALFMLGGRTLSGVIALVGVQLPRLERWAIAFLGIRGFGSFYYLAYAQNNGTFENIELLWSIVTLTVIVSLLIHGNTATIAMEGIDSNRHKRRQRRQQARAAALEKSSG</sequence>
<reference evidence="10 11" key="2">
    <citation type="submission" date="2018-06" db="EMBL/GenBank/DDBJ databases">
        <title>Metagenomic assembly of (sub)arctic Cyanobacteria and their associated microbiome from non-axenic cultures.</title>
        <authorList>
            <person name="Baurain D."/>
        </authorList>
    </citation>
    <scope>NUCLEOTIDE SEQUENCE [LARGE SCALE GENOMIC DNA]</scope>
    <source>
        <strain evidence="10">ULC027bin1</strain>
    </source>
</reference>
<dbReference type="Pfam" id="PF00999">
    <property type="entry name" value="Na_H_Exchanger"/>
    <property type="match status" value="1"/>
</dbReference>
<name>A0A2W4XSS2_9CYAN</name>
<keyword evidence="3" id="KW-0050">Antiport</keyword>
<feature type="domain" description="Cation/H+ exchanger transmembrane" evidence="9">
    <location>
        <begin position="30"/>
        <end position="404"/>
    </location>
</feature>
<feature type="transmembrane region" description="Helical" evidence="8">
    <location>
        <begin position="349"/>
        <end position="368"/>
    </location>
</feature>
<feature type="transmembrane region" description="Helical" evidence="8">
    <location>
        <begin position="201"/>
        <end position="219"/>
    </location>
</feature>
<evidence type="ECO:0000313" key="10">
    <source>
        <dbReference type="EMBL" id="PZO57479.1"/>
    </source>
</evidence>
<evidence type="ECO:0000313" key="11">
    <source>
        <dbReference type="Proteomes" id="UP000249794"/>
    </source>
</evidence>
<keyword evidence="5 8" id="KW-1133">Transmembrane helix</keyword>
<keyword evidence="4 8" id="KW-0812">Transmembrane</keyword>
<feature type="transmembrane region" description="Helical" evidence="8">
    <location>
        <begin position="380"/>
        <end position="407"/>
    </location>
</feature>
<feature type="transmembrane region" description="Helical" evidence="8">
    <location>
        <begin position="320"/>
        <end position="342"/>
    </location>
</feature>
<evidence type="ECO:0000256" key="4">
    <source>
        <dbReference type="ARBA" id="ARBA00022692"/>
    </source>
</evidence>
<comment type="caution">
    <text evidence="10">The sequence shown here is derived from an EMBL/GenBank/DDBJ whole genome shotgun (WGS) entry which is preliminary data.</text>
</comment>
<evidence type="ECO:0000256" key="7">
    <source>
        <dbReference type="ARBA" id="ARBA00023136"/>
    </source>
</evidence>
<dbReference type="GO" id="GO:0015297">
    <property type="term" value="F:antiporter activity"/>
    <property type="evidence" value="ECO:0007669"/>
    <property type="project" value="UniProtKB-KW"/>
</dbReference>